<keyword evidence="2" id="KW-1185">Reference proteome</keyword>
<organism evidence="1 2">
    <name type="scientific">Symbiodinium pilosum</name>
    <name type="common">Dinoflagellate</name>
    <dbReference type="NCBI Taxonomy" id="2952"/>
    <lineage>
        <taxon>Eukaryota</taxon>
        <taxon>Sar</taxon>
        <taxon>Alveolata</taxon>
        <taxon>Dinophyceae</taxon>
        <taxon>Suessiales</taxon>
        <taxon>Symbiodiniaceae</taxon>
        <taxon>Symbiodinium</taxon>
    </lineage>
</organism>
<sequence length="421" mass="46081">SGKFIQQIVDAGSSLVNTAVDAVDGTGLTGDDLKNAFNKVKDKGKAVEFIAKTTIDTVDKATVILMNFKGFKFSSDCKPRKPSLSLSGRNLKVGFGGLDCKVTLVGQTITLFNHDFGSKDVTFPDPLEVLPWQIKRVAGASAEAIERLMVMIHDLLNTAGCNRADTFHCMAQRVASYVMQFQPPLNWLPQQVKSVAGASQEAVTRLFSFIHDLLNNPACNRGDTFHCIAQRVATYVMQFQPPLNWLPQQVKSVAGASQEAVNRLFSLIHVMQFEPPVNFMPEPVQMLARAQVNQWKSMLTLGDEMMNCKNTQQGQELIECLGFKILERTAPLSFLNQMDQVLTETIEVFAKMASLMIEKLFKGQESLIQVAATSKFPAAGEAPVVHHTGKNLVIKTHSQRPSANLLQVTASGRGGAEDGGP</sequence>
<evidence type="ECO:0000313" key="2">
    <source>
        <dbReference type="Proteomes" id="UP000649617"/>
    </source>
</evidence>
<name>A0A812X1I1_SYMPI</name>
<evidence type="ECO:0000313" key="1">
    <source>
        <dbReference type="EMBL" id="CAE7701179.1"/>
    </source>
</evidence>
<dbReference type="OrthoDB" id="424062at2759"/>
<dbReference type="Proteomes" id="UP000649617">
    <property type="component" value="Unassembled WGS sequence"/>
</dbReference>
<reference evidence="1" key="1">
    <citation type="submission" date="2021-02" db="EMBL/GenBank/DDBJ databases">
        <authorList>
            <person name="Dougan E. K."/>
            <person name="Rhodes N."/>
            <person name="Thang M."/>
            <person name="Chan C."/>
        </authorList>
    </citation>
    <scope>NUCLEOTIDE SEQUENCE</scope>
</reference>
<dbReference type="AlphaFoldDB" id="A0A812X1I1"/>
<feature type="non-terminal residue" evidence="1">
    <location>
        <position position="1"/>
    </location>
</feature>
<protein>
    <submittedName>
        <fullName evidence="1">Uncharacterized protein</fullName>
    </submittedName>
</protein>
<feature type="non-terminal residue" evidence="1">
    <location>
        <position position="421"/>
    </location>
</feature>
<accession>A0A812X1I1</accession>
<proteinExistence type="predicted"/>
<dbReference type="EMBL" id="CAJNIZ010044794">
    <property type="protein sequence ID" value="CAE7701179.1"/>
    <property type="molecule type" value="Genomic_DNA"/>
</dbReference>
<comment type="caution">
    <text evidence="1">The sequence shown here is derived from an EMBL/GenBank/DDBJ whole genome shotgun (WGS) entry which is preliminary data.</text>
</comment>
<gene>
    <name evidence="1" type="ORF">SPIL2461_LOCUS19716</name>
</gene>